<gene>
    <name evidence="2" type="ORF">FB388_3278</name>
</gene>
<proteinExistence type="predicted"/>
<dbReference type="RefSeq" id="WP_142101762.1">
    <property type="nucleotide sequence ID" value="NZ_VFPH01000001.1"/>
</dbReference>
<evidence type="ECO:0000256" key="1">
    <source>
        <dbReference type="SAM" id="Phobius"/>
    </source>
</evidence>
<reference evidence="2 3" key="1">
    <citation type="submission" date="2019-06" db="EMBL/GenBank/DDBJ databases">
        <title>Sequencing the genomes of 1000 actinobacteria strains.</title>
        <authorList>
            <person name="Klenk H.-P."/>
        </authorList>
    </citation>
    <scope>NUCLEOTIDE SEQUENCE [LARGE SCALE GENOMIC DNA]</scope>
    <source>
        <strain evidence="2 3">DSM 45511</strain>
    </source>
</reference>
<evidence type="ECO:0000313" key="2">
    <source>
        <dbReference type="EMBL" id="TQM45878.1"/>
    </source>
</evidence>
<feature type="transmembrane region" description="Helical" evidence="1">
    <location>
        <begin position="92"/>
        <end position="112"/>
    </location>
</feature>
<keyword evidence="1" id="KW-1133">Transmembrane helix</keyword>
<keyword evidence="1" id="KW-0472">Membrane</keyword>
<feature type="transmembrane region" description="Helical" evidence="1">
    <location>
        <begin position="6"/>
        <end position="29"/>
    </location>
</feature>
<dbReference type="OrthoDB" id="370375at2"/>
<dbReference type="InterPro" id="IPR021218">
    <property type="entry name" value="DUF2784"/>
</dbReference>
<keyword evidence="3" id="KW-1185">Reference proteome</keyword>
<name>A0A543GIG1_9PSEU</name>
<evidence type="ECO:0000313" key="3">
    <source>
        <dbReference type="Proteomes" id="UP000319818"/>
    </source>
</evidence>
<organism evidence="2 3">
    <name type="scientific">Pseudonocardia cypriaca</name>
    <dbReference type="NCBI Taxonomy" id="882449"/>
    <lineage>
        <taxon>Bacteria</taxon>
        <taxon>Bacillati</taxon>
        <taxon>Actinomycetota</taxon>
        <taxon>Actinomycetes</taxon>
        <taxon>Pseudonocardiales</taxon>
        <taxon>Pseudonocardiaceae</taxon>
        <taxon>Pseudonocardia</taxon>
    </lineage>
</organism>
<sequence>MGYQLLAELVMALHFGFLAYVALGGFLAWRHLWAIIPHAAAVLWGALTATVGIPCPLTAWEDAARRRVGELGLPRGFIDTYLTGVVYPEEHLLTAQLLVAALVLVSWTGLVLRLRRSAVV</sequence>
<dbReference type="Pfam" id="PF10861">
    <property type="entry name" value="DUF2784"/>
    <property type="match status" value="1"/>
</dbReference>
<dbReference type="EMBL" id="VFPH01000001">
    <property type="protein sequence ID" value="TQM45878.1"/>
    <property type="molecule type" value="Genomic_DNA"/>
</dbReference>
<dbReference type="AlphaFoldDB" id="A0A543GIG1"/>
<feature type="transmembrane region" description="Helical" evidence="1">
    <location>
        <begin position="41"/>
        <end position="60"/>
    </location>
</feature>
<protein>
    <submittedName>
        <fullName evidence="2">Uncharacterized protein DUF2784</fullName>
    </submittedName>
</protein>
<accession>A0A543GIG1</accession>
<dbReference type="Proteomes" id="UP000319818">
    <property type="component" value="Unassembled WGS sequence"/>
</dbReference>
<comment type="caution">
    <text evidence="2">The sequence shown here is derived from an EMBL/GenBank/DDBJ whole genome shotgun (WGS) entry which is preliminary data.</text>
</comment>
<keyword evidence="1" id="KW-0812">Transmembrane</keyword>